<dbReference type="EMBL" id="BDRX01000050">
    <property type="protein sequence ID" value="GBF94300.1"/>
    <property type="molecule type" value="Genomic_DNA"/>
</dbReference>
<evidence type="ECO:0000256" key="1">
    <source>
        <dbReference type="SAM" id="MobiDB-lite"/>
    </source>
</evidence>
<dbReference type="InterPro" id="IPR031610">
    <property type="entry name" value="TIC110"/>
</dbReference>
<proteinExistence type="predicted"/>
<feature type="transmembrane region" description="Helical" evidence="2">
    <location>
        <begin position="53"/>
        <end position="73"/>
    </location>
</feature>
<dbReference type="FunCoup" id="A0A2V0P8W3">
    <property type="interactions" value="589"/>
</dbReference>
<keyword evidence="2" id="KW-0812">Transmembrane</keyword>
<evidence type="ECO:0000313" key="3">
    <source>
        <dbReference type="EMBL" id="GBF94300.1"/>
    </source>
</evidence>
<organism evidence="3 4">
    <name type="scientific">Raphidocelis subcapitata</name>
    <dbReference type="NCBI Taxonomy" id="307507"/>
    <lineage>
        <taxon>Eukaryota</taxon>
        <taxon>Viridiplantae</taxon>
        <taxon>Chlorophyta</taxon>
        <taxon>core chlorophytes</taxon>
        <taxon>Chlorophyceae</taxon>
        <taxon>CS clade</taxon>
        <taxon>Sphaeropleales</taxon>
        <taxon>Selenastraceae</taxon>
        <taxon>Raphidocelis</taxon>
    </lineage>
</organism>
<dbReference type="Proteomes" id="UP000247498">
    <property type="component" value="Unassembled WGS sequence"/>
</dbReference>
<sequence>MPEAPPAEGDNGKREAVEDPMDEILAIDASGAFPAEIPMDPNTKMLASIPSALYFPAVIGAAAAAGLLGSTLGRTAAPVEQEQKEIVAVVVGAAAAGAVVYGGLQAKKLRDRAAVVDLFNLLVGMDEPADLTQDDVKAIGDRYGLNMRKDQLQGLQQIFGQYLENIIPVGETQLRGDEGPKVAAFKDALGLDDEEAAPVFIEVGRRLSRAGYEISNRQGQFEQRKAFQRLIYLSYSVFGEQKAAFLLPWRRVFNLNDSQLFVARRDNARAIFQQHLREKCDGDLPADRTALRELRDYQTAIKLMDDVAEEAIRAAARGHVEKQLAAAIEILRANSKNRDPARIVAELRSMLDYGRKLQRLSNEDDLVPGLGLPSLHGGEWEGDGKRRDVKEAYRVFAEESVAQEGAFTPEIDADLRDLCAMLCLGAKETADARADVAAGLYRSLLREEVTSRRIDAAAAPAKVIEDLLARSGYSPEGAAELHKSLYRQKLNQLVAKRKLSDQDAEDLARITCVLCIPQATADEVMRATAGRVLEEVVSDVFLNGAKPVPEIEAERVTAAVDDMRLSGEVAKGVFSEVARGRLKAYAGQAIKDLQRDKKAAAQALKKLVQFNSLVVTPLLERITGQQTASSSGPAADGGPAVAEEERRAQRDINLGDDVDEAVRAELYKAYLLHSMSGDSIELPVGGVIRKKANLQARQLEMARLQQLSGLLGMAAGEVAAVQEELAERAFRAQVTEVLRGTGQLSPERSSYLEEIRKQLRLPADKAERVIREVRTEVLGAGAALDEPSGQKWTVDRVLQAAKEGLDVKTVLEEGPRRVLLRREMDRRLGDGKAKFDAQLLLVELPKILGIEQRRVDALVKELVGSRKRMLLVQAVSQHRQKRTGELAVTLNNLISTYRAAPEKGERGNEGAAQWGEREEIKEIYGAYCAKVDDASKQNELASLFGLTPEERDELRGGAVAVAERLRQQHEDEEAFF</sequence>
<dbReference type="InParanoid" id="A0A2V0P8W3"/>
<evidence type="ECO:0000256" key="2">
    <source>
        <dbReference type="SAM" id="Phobius"/>
    </source>
</evidence>
<reference evidence="3 4" key="1">
    <citation type="journal article" date="2018" name="Sci. Rep.">
        <title>Raphidocelis subcapitata (=Pseudokirchneriella subcapitata) provides an insight into genome evolution and environmental adaptations in the Sphaeropleales.</title>
        <authorList>
            <person name="Suzuki S."/>
            <person name="Yamaguchi H."/>
            <person name="Nakajima N."/>
            <person name="Kawachi M."/>
        </authorList>
    </citation>
    <scope>NUCLEOTIDE SEQUENCE [LARGE SCALE GENOMIC DNA]</scope>
    <source>
        <strain evidence="3 4">NIES-35</strain>
    </source>
</reference>
<dbReference type="GO" id="GO:0045037">
    <property type="term" value="P:protein import into chloroplast stroma"/>
    <property type="evidence" value="ECO:0007669"/>
    <property type="project" value="TreeGrafter"/>
</dbReference>
<name>A0A2V0P8W3_9CHLO</name>
<feature type="transmembrane region" description="Helical" evidence="2">
    <location>
        <begin position="85"/>
        <end position="104"/>
    </location>
</feature>
<protein>
    <submittedName>
        <fullName evidence="3">Uncharacterized protein</fullName>
    </submittedName>
</protein>
<feature type="region of interest" description="Disordered" evidence="1">
    <location>
        <begin position="624"/>
        <end position="654"/>
    </location>
</feature>
<dbReference type="GO" id="GO:0061927">
    <property type="term" value="C:TOC-TIC supercomplex I"/>
    <property type="evidence" value="ECO:0007669"/>
    <property type="project" value="TreeGrafter"/>
</dbReference>
<keyword evidence="4" id="KW-1185">Reference proteome</keyword>
<keyword evidence="2" id="KW-1133">Transmembrane helix</keyword>
<accession>A0A2V0P8W3</accession>
<keyword evidence="2" id="KW-0472">Membrane</keyword>
<dbReference type="Pfam" id="PF16940">
    <property type="entry name" value="Tic110"/>
    <property type="match status" value="1"/>
</dbReference>
<evidence type="ECO:0000313" key="4">
    <source>
        <dbReference type="Proteomes" id="UP000247498"/>
    </source>
</evidence>
<comment type="caution">
    <text evidence="3">The sequence shown here is derived from an EMBL/GenBank/DDBJ whole genome shotgun (WGS) entry which is preliminary data.</text>
</comment>
<dbReference type="PANTHER" id="PTHR34935:SF3">
    <property type="entry name" value="PROTEIN TIC110, CHLOROPLASTIC"/>
    <property type="match status" value="1"/>
</dbReference>
<dbReference type="AlphaFoldDB" id="A0A2V0P8W3"/>
<dbReference type="STRING" id="307507.A0A2V0P8W3"/>
<dbReference type="OrthoDB" id="191196at2759"/>
<dbReference type="PANTHER" id="PTHR34935">
    <property type="entry name" value="PROTEIN TIC110, CHLOROPLASTIC"/>
    <property type="match status" value="1"/>
</dbReference>
<gene>
    <name evidence="3" type="ORF">Rsub_06922</name>
</gene>